<keyword evidence="4" id="KW-1185">Reference proteome</keyword>
<comment type="caution">
    <text evidence="3">The sequence shown here is derived from an EMBL/GenBank/DDBJ whole genome shotgun (WGS) entry which is preliminary data.</text>
</comment>
<dbReference type="OrthoDB" id="313263at2157"/>
<evidence type="ECO:0000313" key="3">
    <source>
        <dbReference type="EMBL" id="PHQ37750.1"/>
    </source>
</evidence>
<gene>
    <name evidence="3" type="ORF">DJ69_15470</name>
</gene>
<evidence type="ECO:0000256" key="1">
    <source>
        <dbReference type="SAM" id="MobiDB-lite"/>
    </source>
</evidence>
<feature type="region of interest" description="Disordered" evidence="1">
    <location>
        <begin position="134"/>
        <end position="173"/>
    </location>
</feature>
<feature type="region of interest" description="Disordered" evidence="1">
    <location>
        <begin position="41"/>
        <end position="120"/>
    </location>
</feature>
<sequence>MSYPVTYYCPHCGTLVELAREGYLADKSVTPYPLEGWSYVDPTAPFDGDGEGDAGSDTDAAGDAGSDDERDDDASDADGVRFVCGESDGVDWDPLDGVRGGDVGGDEPYREPNPDGVGCGEPFYLSFVRYEAGREVEPRSESELVEIDPDPRPSGPRGPSGPSGPDGSDGGFW</sequence>
<evidence type="ECO:0000313" key="4">
    <source>
        <dbReference type="Proteomes" id="UP000222824"/>
    </source>
</evidence>
<organism evidence="3 4">
    <name type="scientific">Halorubrum persicum</name>
    <dbReference type="NCBI Taxonomy" id="1383844"/>
    <lineage>
        <taxon>Archaea</taxon>
        <taxon>Methanobacteriati</taxon>
        <taxon>Methanobacteriota</taxon>
        <taxon>Stenosarchaea group</taxon>
        <taxon>Halobacteria</taxon>
        <taxon>Halobacteriales</taxon>
        <taxon>Haloferacaceae</taxon>
        <taxon>Halorubrum</taxon>
    </lineage>
</organism>
<dbReference type="EMBL" id="NHOA01000145">
    <property type="protein sequence ID" value="PHQ37750.1"/>
    <property type="molecule type" value="Genomic_DNA"/>
</dbReference>
<dbReference type="Proteomes" id="UP000222824">
    <property type="component" value="Unassembled WGS sequence"/>
</dbReference>
<reference evidence="3 4" key="1">
    <citation type="journal article" date="2014" name="Front. Microbiol.">
        <title>Population and genomic analysis of the genus Halorubrum.</title>
        <authorList>
            <person name="Fullmer M.S."/>
            <person name="Soucy S.M."/>
            <person name="Swithers K.S."/>
            <person name="Makkay A.M."/>
            <person name="Wheeler R."/>
            <person name="Ventosa A."/>
            <person name="Gogarten J.P."/>
            <person name="Papke R.T."/>
        </authorList>
    </citation>
    <scope>NUCLEOTIDE SEQUENCE [LARGE SCALE GENOMIC DNA]</scope>
    <source>
        <strain evidence="3 4">C49</strain>
    </source>
</reference>
<proteinExistence type="predicted"/>
<feature type="domain" description="DUF7969" evidence="2">
    <location>
        <begin position="71"/>
        <end position="170"/>
    </location>
</feature>
<dbReference type="InterPro" id="IPR058275">
    <property type="entry name" value="DUF7969"/>
</dbReference>
<accession>A0A2G1WFM2</accession>
<feature type="domain" description="DUF7969" evidence="2">
    <location>
        <begin position="1"/>
        <end position="50"/>
    </location>
</feature>
<protein>
    <recommendedName>
        <fullName evidence="2">DUF7969 domain-containing protein</fullName>
    </recommendedName>
</protein>
<evidence type="ECO:0000259" key="2">
    <source>
        <dbReference type="Pfam" id="PF25923"/>
    </source>
</evidence>
<feature type="compositionally biased region" description="Acidic residues" evidence="1">
    <location>
        <begin position="65"/>
        <end position="76"/>
    </location>
</feature>
<dbReference type="Pfam" id="PF25923">
    <property type="entry name" value="DUF7969"/>
    <property type="match status" value="2"/>
</dbReference>
<dbReference type="RefSeq" id="WP_099256450.1">
    <property type="nucleotide sequence ID" value="NZ_NHOA01000145.1"/>
</dbReference>
<name>A0A2G1WFM2_9EURY</name>
<dbReference type="AlphaFoldDB" id="A0A2G1WFM2"/>